<dbReference type="SMART" id="SM00726">
    <property type="entry name" value="UIM"/>
    <property type="match status" value="2"/>
</dbReference>
<keyword evidence="6" id="KW-0255">Endonuclease</keyword>
<dbReference type="InterPro" id="IPR036279">
    <property type="entry name" value="5-3_exonuclease_C_sf"/>
</dbReference>
<feature type="compositionally biased region" description="Basic and acidic residues" evidence="14">
    <location>
        <begin position="783"/>
        <end position="792"/>
    </location>
</feature>
<evidence type="ECO:0000256" key="1">
    <source>
        <dbReference type="ARBA" id="ARBA00001946"/>
    </source>
</evidence>
<gene>
    <name evidence="17" type="ORF">CC78DRAFT_527822</name>
</gene>
<evidence type="ECO:0000256" key="11">
    <source>
        <dbReference type="ARBA" id="ARBA00023242"/>
    </source>
</evidence>
<dbReference type="InterPro" id="IPR008918">
    <property type="entry name" value="HhH2"/>
</dbReference>
<feature type="compositionally biased region" description="Basic and acidic residues" evidence="14">
    <location>
        <begin position="493"/>
        <end position="504"/>
    </location>
</feature>
<evidence type="ECO:0000259" key="15">
    <source>
        <dbReference type="SMART" id="SM00484"/>
    </source>
</evidence>
<keyword evidence="13" id="KW-0175">Coiled coil</keyword>
<comment type="caution">
    <text evidence="17">The sequence shown here is derived from an EMBL/GenBank/DDBJ whole genome shotgun (WGS) entry which is preliminary data.</text>
</comment>
<name>A0A9P4NCQ4_9PLEO</name>
<evidence type="ECO:0000313" key="18">
    <source>
        <dbReference type="Proteomes" id="UP000800093"/>
    </source>
</evidence>
<dbReference type="CDD" id="cd09868">
    <property type="entry name" value="PIN_XPG_RAD2"/>
    <property type="match status" value="2"/>
</dbReference>
<feature type="compositionally biased region" description="Basic and acidic residues" evidence="14">
    <location>
        <begin position="644"/>
        <end position="680"/>
    </location>
</feature>
<dbReference type="FunFam" id="3.40.50.1010:FF:000061">
    <property type="entry name" value="Single-stranded DNA endonuclease (Eurofung)"/>
    <property type="match status" value="1"/>
</dbReference>
<feature type="domain" description="XPG-I" evidence="15">
    <location>
        <begin position="955"/>
        <end position="1024"/>
    </location>
</feature>
<dbReference type="GO" id="GO:0016788">
    <property type="term" value="F:hydrolase activity, acting on ester bonds"/>
    <property type="evidence" value="ECO:0007669"/>
    <property type="project" value="InterPro"/>
</dbReference>
<evidence type="ECO:0000256" key="8">
    <source>
        <dbReference type="ARBA" id="ARBA00022801"/>
    </source>
</evidence>
<comment type="function">
    <text evidence="12">Single-stranded DNA endonuclease involved in excision repair of DNA damaged with UV light, bulky adducts, or cross-linking agents. Essential for the incision step of excision-repair.</text>
</comment>
<evidence type="ECO:0000256" key="10">
    <source>
        <dbReference type="ARBA" id="ARBA00023204"/>
    </source>
</evidence>
<dbReference type="Gene3D" id="3.40.50.1010">
    <property type="entry name" value="5'-nuclease"/>
    <property type="match status" value="2"/>
</dbReference>
<dbReference type="SMART" id="SM00279">
    <property type="entry name" value="HhH2"/>
    <property type="match status" value="1"/>
</dbReference>
<dbReference type="PANTHER" id="PTHR16171">
    <property type="entry name" value="DNA REPAIR PROTEIN COMPLEMENTING XP-G CELLS-RELATED"/>
    <property type="match status" value="1"/>
</dbReference>
<dbReference type="InterPro" id="IPR029060">
    <property type="entry name" value="PIN-like_dom_sf"/>
</dbReference>
<accession>A0A9P4NCQ4</accession>
<evidence type="ECO:0000256" key="3">
    <source>
        <dbReference type="ARBA" id="ARBA00005283"/>
    </source>
</evidence>
<dbReference type="PANTHER" id="PTHR16171:SF7">
    <property type="entry name" value="DNA REPAIR PROTEIN RAD2"/>
    <property type="match status" value="1"/>
</dbReference>
<evidence type="ECO:0000256" key="12">
    <source>
        <dbReference type="ARBA" id="ARBA00053135"/>
    </source>
</evidence>
<feature type="compositionally biased region" description="Basic and acidic residues" evidence="14">
    <location>
        <begin position="118"/>
        <end position="134"/>
    </location>
</feature>
<dbReference type="SMART" id="SM00484">
    <property type="entry name" value="XPGI"/>
    <property type="match status" value="1"/>
</dbReference>
<feature type="compositionally biased region" description="Acidic residues" evidence="14">
    <location>
        <begin position="1229"/>
        <end position="1246"/>
    </location>
</feature>
<comment type="subcellular location">
    <subcellularLocation>
        <location evidence="2">Nucleus</location>
    </subcellularLocation>
</comment>
<keyword evidence="11" id="KW-0539">Nucleus</keyword>
<dbReference type="SUPFAM" id="SSF47807">
    <property type="entry name" value="5' to 3' exonuclease, C-terminal subdomain"/>
    <property type="match status" value="1"/>
</dbReference>
<dbReference type="GO" id="GO:0004520">
    <property type="term" value="F:DNA endonuclease activity"/>
    <property type="evidence" value="ECO:0007669"/>
    <property type="project" value="TreeGrafter"/>
</dbReference>
<feature type="region of interest" description="Disordered" evidence="14">
    <location>
        <begin position="1188"/>
        <end position="1207"/>
    </location>
</feature>
<comment type="cofactor">
    <cofactor evidence="1">
        <name>Mg(2+)</name>
        <dbReference type="ChEBI" id="CHEBI:18420"/>
    </cofactor>
</comment>
<dbReference type="PROSITE" id="PS00842">
    <property type="entry name" value="XPG_2"/>
    <property type="match status" value="1"/>
</dbReference>
<dbReference type="InterPro" id="IPR006085">
    <property type="entry name" value="XPG_DNA_repair_N"/>
</dbReference>
<keyword evidence="10" id="KW-0234">DNA repair</keyword>
<dbReference type="InterPro" id="IPR006086">
    <property type="entry name" value="XPG-I_dom"/>
</dbReference>
<dbReference type="GO" id="GO:0005634">
    <property type="term" value="C:nucleus"/>
    <property type="evidence" value="ECO:0007669"/>
    <property type="project" value="UniProtKB-SubCell"/>
</dbReference>
<sequence>MGVTGLWTVLQPCARPIRIETLNKKRLAVDASIWIYQFLKAVRDKEGNALRNSHIVGFFRRICKLLFVGIKPVFVFDGGAPALKRQTISSRKSRREGRREDAVRTAGKLLALQMQRLAEDEERKRKESVRHPREEPEEEIPENVVYVDELLQTQQERQKNRQFKKKDQYHLPDLETSLAEMGGQNDPRIMSLEELEEYARQFDRGEDINVYDFSKIDFDSPFFVSLPASDRYNILNAARLRSRLRMGYSKDQLDNMFPDRMAFSKFQIERVRERNELTQRLMNINGMADDAMFGANMANRVAGEKGREYVLVKNDGVEGGWALGVVTSKEEGQASKPIDVDKVPLPDVEADEWEDDEDEFEDVPIEGLNRLPKSKPALNFQDREGRDFVSKELAKHRQRFYESRKEKSTRLRPHKPKAMKYDPDSLFLAEEGDIDNWRDEQIEEDNGMFEELTEEDVNEEEQQLRQAIALSLQQGLKEPTEEQEEEDEEEDIYREVFHQERSKEVNPFSSAKGSGLAIARMANHRSSKLAPQGPFNENDSEDDDMDLQAALAESRKSKRQARQSRPTPMSPPVQAQPPPKPASKSTNASGFDGPLPFEKLNLGNSILGRKKMQKIEEDNAGGFERELELEQKKSAEPLPPWFSGDRDIKEDLSAQRQEEKQEWERSRKADESHFKFQELPRLRKQGTREIIDLEGPSTQDELKEIVIIDSRNGNDTEMEDIIEGEKLQMGDLVDKVRANPPQLLSDSQGSPLQQKRPGSTMTGILKANKPGNEQIDWSESEPEPERSTRADPKTAPASASQSLSPEFEDVSLQIHPTSAPMTAKSPSLEFEDVPIQTNPPVRHVRGISAGSLEGGEDLEIPIIPPTNVGSDNAALDVPDDESDQYSDPEDAELFASLAAEAEEHARFAQELNNNMTTRINFDEELKQLRAQQKKDRRDADEVTQTMISECQHLLTLFGLPYITAPMEAEAQCAELVELGLVDGIVTDDSDTFLFGGTRVYKNMFNAAKFVECYLANDLTSEFSLTREKLIEIAQLLGSDYTPGIPGIGPVTALEILSEFQSLQVFKDWWMGVQNGTVSKEEDKLSQFRRRFRRTQNTKLFLPTNFPDARVAEAYLHPDVDDDPHPFQWGVPDLDALRNFLSSQIGWSRERTDEVLVPVIRDMNRREKEGTQANITRFFEGSVGAGAFAPRIRDQGGPNGAKKGKAAAGKRLGAALTRLAERDRTAGGDDAIEVDDQSVEVVQDEDSTATASRPAKGASKRKKRSAMKTAPSATSDFDAEEDKDDELYSEPRKKIRKPRKAKANA</sequence>
<dbReference type="PROSITE" id="PS50330">
    <property type="entry name" value="UIM"/>
    <property type="match status" value="1"/>
</dbReference>
<feature type="region of interest" description="Disordered" evidence="14">
    <location>
        <begin position="118"/>
        <end position="139"/>
    </location>
</feature>
<keyword evidence="7" id="KW-0227">DNA damage</keyword>
<dbReference type="PRINTS" id="PR00066">
    <property type="entry name" value="XRODRMPGMNTG"/>
</dbReference>
<dbReference type="CDD" id="cd09904">
    <property type="entry name" value="H3TH_XPG"/>
    <property type="match status" value="1"/>
</dbReference>
<dbReference type="GO" id="GO:0046872">
    <property type="term" value="F:metal ion binding"/>
    <property type="evidence" value="ECO:0007669"/>
    <property type="project" value="UniProtKB-KW"/>
</dbReference>
<keyword evidence="4" id="KW-0540">Nuclease</keyword>
<evidence type="ECO:0000256" key="14">
    <source>
        <dbReference type="SAM" id="MobiDB-lite"/>
    </source>
</evidence>
<keyword evidence="9" id="KW-0460">Magnesium</keyword>
<proteinExistence type="inferred from homology"/>
<comment type="similarity">
    <text evidence="3">Belongs to the XPG/RAD2 endonuclease family. XPG subfamily.</text>
</comment>
<keyword evidence="18" id="KW-1185">Reference proteome</keyword>
<feature type="compositionally biased region" description="Basic and acidic residues" evidence="14">
    <location>
        <begin position="613"/>
        <end position="635"/>
    </location>
</feature>
<evidence type="ECO:0000256" key="6">
    <source>
        <dbReference type="ARBA" id="ARBA00022759"/>
    </source>
</evidence>
<dbReference type="InterPro" id="IPR019974">
    <property type="entry name" value="XPG_CS"/>
</dbReference>
<evidence type="ECO:0000256" key="7">
    <source>
        <dbReference type="ARBA" id="ARBA00022763"/>
    </source>
</evidence>
<dbReference type="Pfam" id="PF00867">
    <property type="entry name" value="XPG_I"/>
    <property type="match status" value="1"/>
</dbReference>
<feature type="compositionally biased region" description="Basic residues" evidence="14">
    <location>
        <begin position="1292"/>
        <end position="1304"/>
    </location>
</feature>
<protein>
    <submittedName>
        <fullName evidence="17">PIN domain-like protein</fullName>
    </submittedName>
</protein>
<evidence type="ECO:0000259" key="16">
    <source>
        <dbReference type="SMART" id="SM00485"/>
    </source>
</evidence>
<dbReference type="Proteomes" id="UP000800093">
    <property type="component" value="Unassembled WGS sequence"/>
</dbReference>
<dbReference type="PROSITE" id="PS00841">
    <property type="entry name" value="XPG_1"/>
    <property type="match status" value="1"/>
</dbReference>
<dbReference type="PRINTS" id="PR00853">
    <property type="entry name" value="XPGRADSUPER"/>
</dbReference>
<dbReference type="OrthoDB" id="31113at2759"/>
<evidence type="ECO:0000256" key="5">
    <source>
        <dbReference type="ARBA" id="ARBA00022723"/>
    </source>
</evidence>
<evidence type="ECO:0000313" key="17">
    <source>
        <dbReference type="EMBL" id="KAF2270829.1"/>
    </source>
</evidence>
<feature type="compositionally biased region" description="Pro residues" evidence="14">
    <location>
        <begin position="568"/>
        <end position="581"/>
    </location>
</feature>
<feature type="coiled-coil region" evidence="13">
    <location>
        <begin position="898"/>
        <end position="945"/>
    </location>
</feature>
<dbReference type="GO" id="GO:0003697">
    <property type="term" value="F:single-stranded DNA binding"/>
    <property type="evidence" value="ECO:0007669"/>
    <property type="project" value="InterPro"/>
</dbReference>
<dbReference type="GO" id="GO:0006289">
    <property type="term" value="P:nucleotide-excision repair"/>
    <property type="evidence" value="ECO:0007669"/>
    <property type="project" value="InterPro"/>
</dbReference>
<feature type="region of interest" description="Disordered" evidence="14">
    <location>
        <begin position="455"/>
        <end position="680"/>
    </location>
</feature>
<dbReference type="SUPFAM" id="SSF88723">
    <property type="entry name" value="PIN domain-like"/>
    <property type="match status" value="1"/>
</dbReference>
<dbReference type="Pfam" id="PF00752">
    <property type="entry name" value="XPG_N"/>
    <property type="match status" value="1"/>
</dbReference>
<dbReference type="InterPro" id="IPR003903">
    <property type="entry name" value="UIM_dom"/>
</dbReference>
<evidence type="ECO:0000256" key="4">
    <source>
        <dbReference type="ARBA" id="ARBA00022722"/>
    </source>
</evidence>
<feature type="region of interest" description="Disordered" evidence="14">
    <location>
        <begin position="736"/>
        <end position="807"/>
    </location>
</feature>
<reference evidence="18" key="1">
    <citation type="journal article" date="2020" name="Stud. Mycol.">
        <title>101 Dothideomycetes genomes: A test case for predicting lifestyles and emergence of pathogens.</title>
        <authorList>
            <person name="Haridas S."/>
            <person name="Albert R."/>
            <person name="Binder M."/>
            <person name="Bloem J."/>
            <person name="LaButti K."/>
            <person name="Salamov A."/>
            <person name="Andreopoulos B."/>
            <person name="Baker S."/>
            <person name="Barry K."/>
            <person name="Bills G."/>
            <person name="Bluhm B."/>
            <person name="Cannon C."/>
            <person name="Castanera R."/>
            <person name="Culley D."/>
            <person name="Daum C."/>
            <person name="Ezra D."/>
            <person name="Gonzalez J."/>
            <person name="Henrissat B."/>
            <person name="Kuo A."/>
            <person name="Liang C."/>
            <person name="Lipzen A."/>
            <person name="Lutzoni F."/>
            <person name="Magnuson J."/>
            <person name="Mondo S."/>
            <person name="Nolan M."/>
            <person name="Ohm R."/>
            <person name="Pangilinan J."/>
            <person name="Park H.-J."/>
            <person name="Ramirez L."/>
            <person name="Alfaro M."/>
            <person name="Sun H."/>
            <person name="Tritt A."/>
            <person name="Yoshinaga Y."/>
            <person name="Zwiers L.-H."/>
            <person name="Turgeon B."/>
            <person name="Goodwin S."/>
            <person name="Spatafora J."/>
            <person name="Crous P."/>
            <person name="Grigoriev I."/>
        </authorList>
    </citation>
    <scope>NUCLEOTIDE SEQUENCE [LARGE SCALE GENOMIC DNA]</scope>
    <source>
        <strain evidence="18">CBS 304.66</strain>
    </source>
</reference>
<dbReference type="Gene3D" id="1.10.150.20">
    <property type="entry name" value="5' to 3' exonuclease, C-terminal subdomain"/>
    <property type="match status" value="1"/>
</dbReference>
<feature type="compositionally biased region" description="Acidic residues" evidence="14">
    <location>
        <begin position="1276"/>
        <end position="1287"/>
    </location>
</feature>
<feature type="compositionally biased region" description="Acidic residues" evidence="14">
    <location>
        <begin position="481"/>
        <end position="492"/>
    </location>
</feature>
<dbReference type="InterPro" id="IPR001044">
    <property type="entry name" value="XPG/Rad2_eukaryotes"/>
</dbReference>
<dbReference type="FunFam" id="1.10.150.20:FF:000057">
    <property type="entry name" value="RAD2p Single-stranded DNA endonuclease"/>
    <property type="match status" value="1"/>
</dbReference>
<organism evidence="17 18">
    <name type="scientific">Lojkania enalia</name>
    <dbReference type="NCBI Taxonomy" id="147567"/>
    <lineage>
        <taxon>Eukaryota</taxon>
        <taxon>Fungi</taxon>
        <taxon>Dikarya</taxon>
        <taxon>Ascomycota</taxon>
        <taxon>Pezizomycotina</taxon>
        <taxon>Dothideomycetes</taxon>
        <taxon>Pleosporomycetidae</taxon>
        <taxon>Pleosporales</taxon>
        <taxon>Pleosporales incertae sedis</taxon>
        <taxon>Lojkania</taxon>
    </lineage>
</organism>
<keyword evidence="5" id="KW-0479">Metal-binding</keyword>
<evidence type="ECO:0000256" key="2">
    <source>
        <dbReference type="ARBA" id="ARBA00004123"/>
    </source>
</evidence>
<dbReference type="EMBL" id="ML986578">
    <property type="protein sequence ID" value="KAF2270829.1"/>
    <property type="molecule type" value="Genomic_DNA"/>
</dbReference>
<dbReference type="FunFam" id="3.40.50.1010:FF:000025">
    <property type="entry name" value="DNA repair protein RAD2"/>
    <property type="match status" value="1"/>
</dbReference>
<dbReference type="SMART" id="SM00485">
    <property type="entry name" value="XPGN"/>
    <property type="match status" value="1"/>
</dbReference>
<keyword evidence="8" id="KW-0378">Hydrolase</keyword>
<evidence type="ECO:0000256" key="9">
    <source>
        <dbReference type="ARBA" id="ARBA00022842"/>
    </source>
</evidence>
<feature type="domain" description="XPG N-terminal" evidence="16">
    <location>
        <begin position="1"/>
        <end position="98"/>
    </location>
</feature>
<evidence type="ECO:0000256" key="13">
    <source>
        <dbReference type="SAM" id="Coils"/>
    </source>
</evidence>
<feature type="compositionally biased region" description="Polar residues" evidence="14">
    <location>
        <begin position="742"/>
        <end position="762"/>
    </location>
</feature>
<dbReference type="InterPro" id="IPR006084">
    <property type="entry name" value="XPG/Rad2"/>
</dbReference>
<feature type="region of interest" description="Disordered" evidence="14">
    <location>
        <begin position="402"/>
        <end position="426"/>
    </location>
</feature>
<feature type="region of interest" description="Disordered" evidence="14">
    <location>
        <begin position="1223"/>
        <end position="1304"/>
    </location>
</feature>